<keyword evidence="9 10" id="KW-0472">Membrane</keyword>
<evidence type="ECO:0000256" key="9">
    <source>
        <dbReference type="ARBA" id="ARBA00023136"/>
    </source>
</evidence>
<gene>
    <name evidence="12" type="ORF">SAMN04488503_1590</name>
</gene>
<dbReference type="GO" id="GO:0071978">
    <property type="term" value="P:bacterial-type flagellum-dependent swarming motility"/>
    <property type="evidence" value="ECO:0007669"/>
    <property type="project" value="TreeGrafter"/>
</dbReference>
<dbReference type="AlphaFoldDB" id="A0A238ZTW7"/>
<comment type="function">
    <text evidence="1 10">Controls the rotational direction of flagella during chemotaxis.</text>
</comment>
<comment type="subcellular location">
    <subcellularLocation>
        <location evidence="2">Cell membrane</location>
        <topology evidence="2">Single-pass membrane protein</topology>
    </subcellularLocation>
</comment>
<keyword evidence="6 10" id="KW-0812">Transmembrane</keyword>
<keyword evidence="12" id="KW-0969">Cilium</keyword>
<keyword evidence="8 10" id="KW-1133">Transmembrane helix</keyword>
<keyword evidence="7 10" id="KW-0283">Flagellar rotation</keyword>
<dbReference type="Proteomes" id="UP000198324">
    <property type="component" value="Unassembled WGS sequence"/>
</dbReference>
<protein>
    <recommendedName>
        <fullName evidence="10">Flagellar protein FliL</fullName>
    </recommendedName>
</protein>
<evidence type="ECO:0000256" key="11">
    <source>
        <dbReference type="SAM" id="MobiDB-lite"/>
    </source>
</evidence>
<dbReference type="RefSeq" id="WP_089274190.1">
    <property type="nucleotide sequence ID" value="NZ_FZOC01000003.1"/>
</dbReference>
<feature type="transmembrane region" description="Helical" evidence="10">
    <location>
        <begin position="27"/>
        <end position="51"/>
    </location>
</feature>
<dbReference type="EMBL" id="FZOC01000003">
    <property type="protein sequence ID" value="SNR86582.1"/>
    <property type="molecule type" value="Genomic_DNA"/>
</dbReference>
<evidence type="ECO:0000313" key="13">
    <source>
        <dbReference type="Proteomes" id="UP000198324"/>
    </source>
</evidence>
<keyword evidence="5 10" id="KW-0145">Chemotaxis</keyword>
<dbReference type="GO" id="GO:0009425">
    <property type="term" value="C:bacterial-type flagellum basal body"/>
    <property type="evidence" value="ECO:0007669"/>
    <property type="project" value="InterPro"/>
</dbReference>
<name>A0A238ZTW7_9BACT</name>
<evidence type="ECO:0000256" key="10">
    <source>
        <dbReference type="RuleBase" id="RU364125"/>
    </source>
</evidence>
<keyword evidence="4 10" id="KW-1003">Cell membrane</keyword>
<organism evidence="12 13">
    <name type="scientific">Humidesulfovibrio mexicanus</name>
    <dbReference type="NCBI Taxonomy" id="147047"/>
    <lineage>
        <taxon>Bacteria</taxon>
        <taxon>Pseudomonadati</taxon>
        <taxon>Thermodesulfobacteriota</taxon>
        <taxon>Desulfovibrionia</taxon>
        <taxon>Desulfovibrionales</taxon>
        <taxon>Desulfovibrionaceae</taxon>
        <taxon>Humidesulfovibrio</taxon>
    </lineage>
</organism>
<evidence type="ECO:0000256" key="1">
    <source>
        <dbReference type="ARBA" id="ARBA00002254"/>
    </source>
</evidence>
<evidence type="ECO:0000256" key="8">
    <source>
        <dbReference type="ARBA" id="ARBA00022989"/>
    </source>
</evidence>
<sequence length="193" mass="20866">MAKKAEKAPTEEVALDDDAPKKSKKKLILIILSVVLLGVLGAGGFFGYKWWMGRPAAQADNATEQKTEDGHDAKAAEGGEGGAKEEGAAGGHSGGELVSIPPLLVNLAEPQGRRYLKLALDIEVKDKLAADELNKNMSKVKDSLLLLLSSKTYDDLSTLESKILLKKEIVERLTLVMGEQKVLRVYITEIVIQ</sequence>
<keyword evidence="12" id="KW-0966">Cell projection</keyword>
<dbReference type="PANTHER" id="PTHR35091:SF2">
    <property type="entry name" value="FLAGELLAR PROTEIN FLIL"/>
    <property type="match status" value="1"/>
</dbReference>
<dbReference type="Pfam" id="PF03748">
    <property type="entry name" value="FliL"/>
    <property type="match status" value="1"/>
</dbReference>
<proteinExistence type="inferred from homology"/>
<keyword evidence="13" id="KW-1185">Reference proteome</keyword>
<evidence type="ECO:0000256" key="5">
    <source>
        <dbReference type="ARBA" id="ARBA00022500"/>
    </source>
</evidence>
<evidence type="ECO:0000256" key="7">
    <source>
        <dbReference type="ARBA" id="ARBA00022779"/>
    </source>
</evidence>
<dbReference type="GO" id="GO:0006935">
    <property type="term" value="P:chemotaxis"/>
    <property type="evidence" value="ECO:0007669"/>
    <property type="project" value="UniProtKB-KW"/>
</dbReference>
<dbReference type="InterPro" id="IPR005503">
    <property type="entry name" value="FliL"/>
</dbReference>
<evidence type="ECO:0000256" key="6">
    <source>
        <dbReference type="ARBA" id="ARBA00022692"/>
    </source>
</evidence>
<accession>A0A238ZTW7</accession>
<feature type="region of interest" description="Disordered" evidence="11">
    <location>
        <begin position="61"/>
        <end position="93"/>
    </location>
</feature>
<reference evidence="12 13" key="1">
    <citation type="submission" date="2017-06" db="EMBL/GenBank/DDBJ databases">
        <authorList>
            <person name="Kim H.J."/>
            <person name="Triplett B.A."/>
        </authorList>
    </citation>
    <scope>NUCLEOTIDE SEQUENCE [LARGE SCALE GENOMIC DNA]</scope>
    <source>
        <strain evidence="12 13">DSM 13116</strain>
    </source>
</reference>
<dbReference type="GO" id="GO:0005886">
    <property type="term" value="C:plasma membrane"/>
    <property type="evidence" value="ECO:0007669"/>
    <property type="project" value="UniProtKB-SubCell"/>
</dbReference>
<comment type="similarity">
    <text evidence="3 10">Belongs to the FliL family.</text>
</comment>
<dbReference type="OrthoDB" id="9799777at2"/>
<evidence type="ECO:0000256" key="4">
    <source>
        <dbReference type="ARBA" id="ARBA00022475"/>
    </source>
</evidence>
<feature type="compositionally biased region" description="Basic and acidic residues" evidence="11">
    <location>
        <begin position="63"/>
        <end position="87"/>
    </location>
</feature>
<dbReference type="PANTHER" id="PTHR35091">
    <property type="entry name" value="FLAGELLAR PROTEIN FLIL"/>
    <property type="match status" value="1"/>
</dbReference>
<evidence type="ECO:0000313" key="12">
    <source>
        <dbReference type="EMBL" id="SNR86582.1"/>
    </source>
</evidence>
<evidence type="ECO:0000256" key="2">
    <source>
        <dbReference type="ARBA" id="ARBA00004162"/>
    </source>
</evidence>
<keyword evidence="12" id="KW-0282">Flagellum</keyword>
<evidence type="ECO:0000256" key="3">
    <source>
        <dbReference type="ARBA" id="ARBA00008281"/>
    </source>
</evidence>